<dbReference type="SUPFAM" id="SSF46785">
    <property type="entry name" value="Winged helix' DNA-binding domain"/>
    <property type="match status" value="1"/>
</dbReference>
<dbReference type="Pfam" id="PF04023">
    <property type="entry name" value="FeoA"/>
    <property type="match status" value="2"/>
</dbReference>
<dbReference type="GO" id="GO:0046914">
    <property type="term" value="F:transition metal ion binding"/>
    <property type="evidence" value="ECO:0007669"/>
    <property type="project" value="InterPro"/>
</dbReference>
<evidence type="ECO:0000256" key="2">
    <source>
        <dbReference type="ARBA" id="ARBA00011738"/>
    </source>
</evidence>
<feature type="domain" description="Ferrous iron transporter FeoA-like" evidence="5">
    <location>
        <begin position="256"/>
        <end position="330"/>
    </location>
</feature>
<dbReference type="InterPro" id="IPR036388">
    <property type="entry name" value="WH-like_DNA-bd_sf"/>
</dbReference>
<dbReference type="EMBL" id="CP036425">
    <property type="protein sequence ID" value="QDU32241.1"/>
    <property type="molecule type" value="Genomic_DNA"/>
</dbReference>
<accession>A0A517YPU6</accession>
<sequence>MSNIIQTMLLTLIAVSLCTGVALFALREKARRYRALTEDALKYLISSAFEQQQITPDTLAGALHLSRSDILALIERLQSKLYIDYEQNHLVLTPLGRQRGLRLLRAHRLIERYLHDEANMPLDRIHAVAERREHKLTDKQITELEAHLGYPQSDPHGDPIPTPQGQIPDIPRFILKDWPLNWPATIIHIEDEPADVFHRITKLGFLPSSLITILQVSESSLTIQHQDQTIKLPKTLASSIHVQAADDHAIQQESYMTLAELPDRHQARVVTIHDQCQGLARRRLLDLGVTPGATIATELASPGRSARAYRIRGTLIALRKDQASQIAIQPIPA</sequence>
<evidence type="ECO:0000256" key="1">
    <source>
        <dbReference type="ARBA" id="ARBA00004496"/>
    </source>
</evidence>
<dbReference type="AlphaFoldDB" id="A0A517YPU6"/>
<dbReference type="Pfam" id="PF02742">
    <property type="entry name" value="Fe_dep_repr_C"/>
    <property type="match status" value="1"/>
</dbReference>
<dbReference type="GO" id="GO:0005737">
    <property type="term" value="C:cytoplasm"/>
    <property type="evidence" value="ECO:0007669"/>
    <property type="project" value="UniProtKB-SubCell"/>
</dbReference>
<dbReference type="GO" id="GO:0003700">
    <property type="term" value="F:DNA-binding transcription factor activity"/>
    <property type="evidence" value="ECO:0007669"/>
    <property type="project" value="InterPro"/>
</dbReference>
<dbReference type="InterPro" id="IPR008988">
    <property type="entry name" value="Transcriptional_repressor_C"/>
</dbReference>
<dbReference type="SUPFAM" id="SSF50037">
    <property type="entry name" value="C-terminal domain of transcriptional repressors"/>
    <property type="match status" value="2"/>
</dbReference>
<feature type="transmembrane region" description="Helical" evidence="4">
    <location>
        <begin position="6"/>
        <end position="26"/>
    </location>
</feature>
<dbReference type="Proteomes" id="UP000317369">
    <property type="component" value="Chromosome"/>
</dbReference>
<dbReference type="InterPro" id="IPR001367">
    <property type="entry name" value="Fe_dep_repressor"/>
</dbReference>
<dbReference type="OrthoDB" id="9811076at2"/>
<name>A0A517YPU6_9BACT</name>
<comment type="subunit">
    <text evidence="2">Homodimer.</text>
</comment>
<dbReference type="GO" id="GO:0045892">
    <property type="term" value="P:negative regulation of DNA-templated transcription"/>
    <property type="evidence" value="ECO:0007669"/>
    <property type="project" value="TreeGrafter"/>
</dbReference>
<evidence type="ECO:0000256" key="4">
    <source>
        <dbReference type="SAM" id="Phobius"/>
    </source>
</evidence>
<dbReference type="Gene3D" id="2.30.30.90">
    <property type="match status" value="2"/>
</dbReference>
<dbReference type="RefSeq" id="WP_145073483.1">
    <property type="nucleotide sequence ID" value="NZ_CP036425.1"/>
</dbReference>
<dbReference type="InterPro" id="IPR050536">
    <property type="entry name" value="DtxR_MntR_Metal-Reg"/>
</dbReference>
<evidence type="ECO:0000313" key="6">
    <source>
        <dbReference type="EMBL" id="QDU32241.1"/>
    </source>
</evidence>
<comment type="subcellular location">
    <subcellularLocation>
        <location evidence="1">Cytoplasm</location>
    </subcellularLocation>
</comment>
<keyword evidence="4" id="KW-1133">Transmembrane helix</keyword>
<dbReference type="SMART" id="SM00899">
    <property type="entry name" value="FeoA"/>
    <property type="match status" value="2"/>
</dbReference>
<dbReference type="SUPFAM" id="SSF47979">
    <property type="entry name" value="Iron-dependent repressor protein, dimerization domain"/>
    <property type="match status" value="1"/>
</dbReference>
<evidence type="ECO:0000256" key="3">
    <source>
        <dbReference type="ARBA" id="ARBA00023004"/>
    </source>
</evidence>
<reference evidence="6 7" key="1">
    <citation type="submission" date="2019-02" db="EMBL/GenBank/DDBJ databases">
        <title>Deep-cultivation of Planctomycetes and their phenomic and genomic characterization uncovers novel biology.</title>
        <authorList>
            <person name="Wiegand S."/>
            <person name="Jogler M."/>
            <person name="Boedeker C."/>
            <person name="Pinto D."/>
            <person name="Vollmers J."/>
            <person name="Rivas-Marin E."/>
            <person name="Kohn T."/>
            <person name="Peeters S.H."/>
            <person name="Heuer A."/>
            <person name="Rast P."/>
            <person name="Oberbeckmann S."/>
            <person name="Bunk B."/>
            <person name="Jeske O."/>
            <person name="Meyerdierks A."/>
            <person name="Storesund J.E."/>
            <person name="Kallscheuer N."/>
            <person name="Luecker S."/>
            <person name="Lage O.M."/>
            <person name="Pohl T."/>
            <person name="Merkel B.J."/>
            <person name="Hornburger P."/>
            <person name="Mueller R.-W."/>
            <person name="Bruemmer F."/>
            <person name="Labrenz M."/>
            <person name="Spormann A.M."/>
            <person name="Op den Camp H."/>
            <person name="Overmann J."/>
            <person name="Amann R."/>
            <person name="Jetten M.S.M."/>
            <person name="Mascher T."/>
            <person name="Medema M.H."/>
            <person name="Devos D.P."/>
            <person name="Kaster A.-K."/>
            <person name="Ovreas L."/>
            <person name="Rohde M."/>
            <person name="Galperin M.Y."/>
            <person name="Jogler C."/>
        </authorList>
    </citation>
    <scope>NUCLEOTIDE SEQUENCE [LARGE SCALE GENOMIC DNA]</scope>
    <source>
        <strain evidence="6 7">KS4</strain>
    </source>
</reference>
<evidence type="ECO:0000259" key="5">
    <source>
        <dbReference type="SMART" id="SM00899"/>
    </source>
</evidence>
<dbReference type="InterPro" id="IPR007167">
    <property type="entry name" value="Fe-transptr_FeoA-like"/>
</dbReference>
<dbReference type="InterPro" id="IPR022689">
    <property type="entry name" value="Iron_dep_repressor"/>
</dbReference>
<protein>
    <submittedName>
        <fullName evidence="6">Iron-dependent repressor IdeR</fullName>
    </submittedName>
</protein>
<keyword evidence="7" id="KW-1185">Reference proteome</keyword>
<dbReference type="PANTHER" id="PTHR33238:SF11">
    <property type="entry name" value="TRANSCRIPTIONAL REGULATOR MNTR"/>
    <property type="match status" value="1"/>
</dbReference>
<dbReference type="InterPro" id="IPR036390">
    <property type="entry name" value="WH_DNA-bd_sf"/>
</dbReference>
<feature type="domain" description="Ferrous iron transporter FeoA-like" evidence="5">
    <location>
        <begin position="173"/>
        <end position="244"/>
    </location>
</feature>
<evidence type="ECO:0000313" key="7">
    <source>
        <dbReference type="Proteomes" id="UP000317369"/>
    </source>
</evidence>
<keyword evidence="4" id="KW-0472">Membrane</keyword>
<dbReference type="GO" id="GO:0046983">
    <property type="term" value="F:protein dimerization activity"/>
    <property type="evidence" value="ECO:0007669"/>
    <property type="project" value="InterPro"/>
</dbReference>
<dbReference type="KEGG" id="pcor:KS4_02720"/>
<dbReference type="PANTHER" id="PTHR33238">
    <property type="entry name" value="IRON (METAL) DEPENDENT REPRESSOR, DTXR FAMILY"/>
    <property type="match status" value="1"/>
</dbReference>
<keyword evidence="4" id="KW-0812">Transmembrane</keyword>
<dbReference type="SMART" id="SM00529">
    <property type="entry name" value="HTH_DTXR"/>
    <property type="match status" value="1"/>
</dbReference>
<gene>
    <name evidence="6" type="primary">ideR</name>
    <name evidence="6" type="ORF">KS4_02720</name>
</gene>
<proteinExistence type="predicted"/>
<dbReference type="InterPro" id="IPR038157">
    <property type="entry name" value="FeoA_core_dom"/>
</dbReference>
<organism evidence="6 7">
    <name type="scientific">Poriferisphaera corsica</name>
    <dbReference type="NCBI Taxonomy" id="2528020"/>
    <lineage>
        <taxon>Bacteria</taxon>
        <taxon>Pseudomonadati</taxon>
        <taxon>Planctomycetota</taxon>
        <taxon>Phycisphaerae</taxon>
        <taxon>Phycisphaerales</taxon>
        <taxon>Phycisphaeraceae</taxon>
        <taxon>Poriferisphaera</taxon>
    </lineage>
</organism>
<dbReference type="Gene3D" id="1.10.10.10">
    <property type="entry name" value="Winged helix-like DNA-binding domain superfamily/Winged helix DNA-binding domain"/>
    <property type="match status" value="1"/>
</dbReference>
<keyword evidence="3" id="KW-0408">Iron</keyword>
<dbReference type="InterPro" id="IPR036421">
    <property type="entry name" value="Fe_dep_repressor_sf"/>
</dbReference>